<keyword evidence="1" id="KW-0812">Transmembrane</keyword>
<reference evidence="2" key="1">
    <citation type="submission" date="2019-12" db="EMBL/GenBank/DDBJ databases">
        <title>High-Quality draft genome sequences of three cyanobacteria isolated from the limestone walls of the Old Cathedral of Coimbra.</title>
        <authorList>
            <person name="Tiago I."/>
            <person name="Soares F."/>
            <person name="Portugal A."/>
        </authorList>
    </citation>
    <scope>NUCLEOTIDE SEQUENCE [LARGE SCALE GENOMIC DNA]</scope>
    <source>
        <strain evidence="2">C</strain>
    </source>
</reference>
<dbReference type="RefSeq" id="WP_161826963.1">
    <property type="nucleotide sequence ID" value="NZ_WVIC01000054.1"/>
</dbReference>
<name>A0A8K2A2L8_9CYAN</name>
<sequence>MTFEDSQFRTQVERLHRLTVWGRWLVVLFLWLTLGTLSLWSLRYSIQLWFDYFTWSAVRYGLAYHRLAAIGLGICFGMTLAVLSWQSRNILFGLPPKEQHRLVALAMQIRNQGARHPLWKWVCREEQGRHRIGHRQNNHQKYRQGD</sequence>
<feature type="transmembrane region" description="Helical" evidence="1">
    <location>
        <begin position="62"/>
        <end position="83"/>
    </location>
</feature>
<dbReference type="EMBL" id="WVIC01000054">
    <property type="protein sequence ID" value="NCJ08492.1"/>
    <property type="molecule type" value="Genomic_DNA"/>
</dbReference>
<keyword evidence="1" id="KW-0472">Membrane</keyword>
<dbReference type="Proteomes" id="UP000607397">
    <property type="component" value="Unassembled WGS sequence"/>
</dbReference>
<evidence type="ECO:0000313" key="2">
    <source>
        <dbReference type="EMBL" id="NCJ08492.1"/>
    </source>
</evidence>
<organism evidence="2 3">
    <name type="scientific">Petrachloros mirabilis ULC683</name>
    <dbReference type="NCBI Taxonomy" id="2781853"/>
    <lineage>
        <taxon>Bacteria</taxon>
        <taxon>Bacillati</taxon>
        <taxon>Cyanobacteriota</taxon>
        <taxon>Cyanophyceae</taxon>
        <taxon>Synechococcales</taxon>
        <taxon>Petrachlorosaceae</taxon>
        <taxon>Petrachloros</taxon>
        <taxon>Petrachloros mirabilis</taxon>
    </lineage>
</organism>
<comment type="caution">
    <text evidence="2">The sequence shown here is derived from an EMBL/GenBank/DDBJ whole genome shotgun (WGS) entry which is preliminary data.</text>
</comment>
<feature type="transmembrane region" description="Helical" evidence="1">
    <location>
        <begin position="21"/>
        <end position="42"/>
    </location>
</feature>
<keyword evidence="1" id="KW-1133">Transmembrane helix</keyword>
<evidence type="ECO:0000313" key="3">
    <source>
        <dbReference type="Proteomes" id="UP000607397"/>
    </source>
</evidence>
<accession>A0A8K2A2L8</accession>
<protein>
    <submittedName>
        <fullName evidence="2">Uncharacterized protein</fullName>
    </submittedName>
</protein>
<dbReference type="AlphaFoldDB" id="A0A8K2A2L8"/>
<evidence type="ECO:0000256" key="1">
    <source>
        <dbReference type="SAM" id="Phobius"/>
    </source>
</evidence>
<gene>
    <name evidence="2" type="ORF">GS597_18660</name>
</gene>
<keyword evidence="3" id="KW-1185">Reference proteome</keyword>
<proteinExistence type="predicted"/>